<evidence type="ECO:0000259" key="1">
    <source>
        <dbReference type="Pfam" id="PF13614"/>
    </source>
</evidence>
<dbReference type="EMBL" id="DTMF01000027">
    <property type="protein sequence ID" value="HGF32943.1"/>
    <property type="molecule type" value="Genomic_DNA"/>
</dbReference>
<sequence>MAIKFSLFYQTPETCEYLKDIIYSSQQTVVVENQGLERLPERVNSGANVIFLEYQEGHPELDQWIKKTAADHRNPPIFLYLHEISTEQLWKALRFGVKECFTHPIRPEEFQEALDRLPQFLPLSGEAAKTKVITILGSKGGVGTTFLTVNLAYLLAQAENHQVLAVDLDLRYGQMVYFLDVKPQYTLTEVIENVEHLDDSYLKSLFFHWDKNLQILPAPARLEEAEAVTAENLEKVINFVKNLSTYSHVLVDAGHRLDEISIKALELADQVILVADQSVPALSNTRKVLEIFDLLGLGELDLEIWLNCWEKNGDLSLEDVAKFLGREVKGTVPFLAREVKASINEGVPLAKSSPNLSLCQELRNLAGRFWEAPEPNGERQPRWNLFSRFLRRKK</sequence>
<dbReference type="Gene3D" id="3.40.50.2300">
    <property type="match status" value="1"/>
</dbReference>
<dbReference type="InterPro" id="IPR050625">
    <property type="entry name" value="ParA/MinD_ATPase"/>
</dbReference>
<dbReference type="InterPro" id="IPR027417">
    <property type="entry name" value="P-loop_NTPase"/>
</dbReference>
<dbReference type="GO" id="GO:0005524">
    <property type="term" value="F:ATP binding"/>
    <property type="evidence" value="ECO:0007669"/>
    <property type="project" value="TreeGrafter"/>
</dbReference>
<dbReference type="PANTHER" id="PTHR43384:SF13">
    <property type="entry name" value="SLR0110 PROTEIN"/>
    <property type="match status" value="1"/>
</dbReference>
<dbReference type="GO" id="GO:0009898">
    <property type="term" value="C:cytoplasmic side of plasma membrane"/>
    <property type="evidence" value="ECO:0007669"/>
    <property type="project" value="TreeGrafter"/>
</dbReference>
<proteinExistence type="predicted"/>
<dbReference type="SUPFAM" id="SSF52540">
    <property type="entry name" value="P-loop containing nucleoside triphosphate hydrolases"/>
    <property type="match status" value="1"/>
</dbReference>
<dbReference type="GO" id="GO:0005829">
    <property type="term" value="C:cytosol"/>
    <property type="evidence" value="ECO:0007669"/>
    <property type="project" value="TreeGrafter"/>
</dbReference>
<dbReference type="GO" id="GO:0051782">
    <property type="term" value="P:negative regulation of cell division"/>
    <property type="evidence" value="ECO:0007669"/>
    <property type="project" value="TreeGrafter"/>
</dbReference>
<organism evidence="2">
    <name type="scientific">Desulfobacca acetoxidans</name>
    <dbReference type="NCBI Taxonomy" id="60893"/>
    <lineage>
        <taxon>Bacteria</taxon>
        <taxon>Pseudomonadati</taxon>
        <taxon>Thermodesulfobacteriota</taxon>
        <taxon>Desulfobaccia</taxon>
        <taxon>Desulfobaccales</taxon>
        <taxon>Desulfobaccaceae</taxon>
        <taxon>Desulfobacca</taxon>
    </lineage>
</organism>
<dbReference type="PANTHER" id="PTHR43384">
    <property type="entry name" value="SEPTUM SITE-DETERMINING PROTEIN MIND HOMOLOG, CHLOROPLASTIC-RELATED"/>
    <property type="match status" value="1"/>
</dbReference>
<reference evidence="2" key="1">
    <citation type="journal article" date="2020" name="mSystems">
        <title>Genome- and Community-Level Interaction Insights into Carbon Utilization and Element Cycling Functions of Hydrothermarchaeota in Hydrothermal Sediment.</title>
        <authorList>
            <person name="Zhou Z."/>
            <person name="Liu Y."/>
            <person name="Xu W."/>
            <person name="Pan J."/>
            <person name="Luo Z.H."/>
            <person name="Li M."/>
        </authorList>
    </citation>
    <scope>NUCLEOTIDE SEQUENCE [LARGE SCALE GENOMIC DNA]</scope>
    <source>
        <strain evidence="2">SpSt-897</strain>
    </source>
</reference>
<dbReference type="Gene3D" id="3.40.50.300">
    <property type="entry name" value="P-loop containing nucleotide triphosphate hydrolases"/>
    <property type="match status" value="1"/>
</dbReference>
<dbReference type="GO" id="GO:0016887">
    <property type="term" value="F:ATP hydrolysis activity"/>
    <property type="evidence" value="ECO:0007669"/>
    <property type="project" value="TreeGrafter"/>
</dbReference>
<feature type="domain" description="AAA" evidence="1">
    <location>
        <begin position="130"/>
        <end position="291"/>
    </location>
</feature>
<dbReference type="InterPro" id="IPR025669">
    <property type="entry name" value="AAA_dom"/>
</dbReference>
<evidence type="ECO:0000313" key="2">
    <source>
        <dbReference type="EMBL" id="HGF32943.1"/>
    </source>
</evidence>
<comment type="caution">
    <text evidence="2">The sequence shown here is derived from an EMBL/GenBank/DDBJ whole genome shotgun (WGS) entry which is preliminary data.</text>
</comment>
<dbReference type="SUPFAM" id="SSF52172">
    <property type="entry name" value="CheY-like"/>
    <property type="match status" value="1"/>
</dbReference>
<protein>
    <recommendedName>
        <fullName evidence="1">AAA domain-containing protein</fullName>
    </recommendedName>
</protein>
<name>A0A7C3UX69_9BACT</name>
<dbReference type="InterPro" id="IPR011006">
    <property type="entry name" value="CheY-like_superfamily"/>
</dbReference>
<dbReference type="AlphaFoldDB" id="A0A7C3UX69"/>
<dbReference type="Pfam" id="PF13614">
    <property type="entry name" value="AAA_31"/>
    <property type="match status" value="1"/>
</dbReference>
<gene>
    <name evidence="2" type="ORF">ENW96_00950</name>
</gene>
<accession>A0A7C3UX69</accession>